<comment type="similarity">
    <text evidence="3">In the C-terminal section; belongs to the transpeptidase family.</text>
</comment>
<evidence type="ECO:0000256" key="2">
    <source>
        <dbReference type="ARBA" id="ARBA00004752"/>
    </source>
</evidence>
<protein>
    <recommendedName>
        <fullName evidence="6">Penicillin-binding protein 1A</fullName>
        <ecNumber evidence="24">2.4.99.28</ecNumber>
        <ecNumber evidence="5">3.4.16.4</ecNumber>
    </recommendedName>
</protein>
<evidence type="ECO:0000256" key="9">
    <source>
        <dbReference type="ARBA" id="ARBA00022645"/>
    </source>
</evidence>
<dbReference type="InterPro" id="IPR012338">
    <property type="entry name" value="Beta-lactam/transpept-like"/>
</dbReference>
<dbReference type="GO" id="GO:0030288">
    <property type="term" value="C:outer membrane-bounded periplasmic space"/>
    <property type="evidence" value="ECO:0007669"/>
    <property type="project" value="TreeGrafter"/>
</dbReference>
<comment type="subcellular location">
    <subcellularLocation>
        <location evidence="1">Cell inner membrane</location>
        <topology evidence="1">Single-pass type II membrane protein</topology>
    </subcellularLocation>
</comment>
<gene>
    <name evidence="32" type="ORF">NDO55_06355</name>
</gene>
<dbReference type="GO" id="GO:0008658">
    <property type="term" value="F:penicillin binding"/>
    <property type="evidence" value="ECO:0007669"/>
    <property type="project" value="InterPro"/>
</dbReference>
<dbReference type="GO" id="GO:0046677">
    <property type="term" value="P:response to antibiotic"/>
    <property type="evidence" value="ECO:0007669"/>
    <property type="project" value="UniProtKB-KW"/>
</dbReference>
<evidence type="ECO:0000256" key="20">
    <source>
        <dbReference type="ARBA" id="ARBA00023251"/>
    </source>
</evidence>
<name>A0A9X2J1M9_9SPHN</name>
<dbReference type="InterPro" id="IPR023346">
    <property type="entry name" value="Lysozyme-like_dom_sf"/>
</dbReference>
<dbReference type="PANTHER" id="PTHR32282">
    <property type="entry name" value="BINDING PROTEIN TRANSPEPTIDASE, PUTATIVE-RELATED"/>
    <property type="match status" value="1"/>
</dbReference>
<evidence type="ECO:0000256" key="26">
    <source>
        <dbReference type="ARBA" id="ARBA00060592"/>
    </source>
</evidence>
<evidence type="ECO:0000256" key="7">
    <source>
        <dbReference type="ARBA" id="ARBA00022475"/>
    </source>
</evidence>
<sequence length="848" mass="93342">MARMPDLVAFNNRVHKWLDPLREKRWFRGLFFVGIGSIFIFGLMYAIIAANVMSREEILAYRPALPTMVRGYDGELVGSYARQRRVELSYDDYPDQLVEAFISAEDKTFFSHGGIDYPGLAAAMAEFLKTEVTGGGRSRGSSTITQQVAKNLTGDDEYSILRKVREAVLAFRIEDTLTKEEILALYLNEIFLGRNAYGVQAAARAYFDKDVNDLDLHEIAYLAAIPKGPSNYHPVRNKDAATARRNYVLGQMEANGFITEAERARAANIELTAIPTGSARAFRERGGYFLEEVRRTLIELYGEEAEDSENSVYSGGLWVRTSMDPAMQDAAAEALREALARFDGPKGWRDLGMTIDMSQNWESQLRIARVGTGFSDWKKAVVLEKEGRSATIGFVGGDTATISRSQAGMPVRGGGGVAFDRFTPGMIIVVKDEGNDRYALRSIPEVGGAFVAEEVDTGRVLAMQGGFDVLGSQYNRATQARRQPGSAFKPVVYLTALENGFTPATTIVDSPFCVDQGAQLGEKCFRNFDGEYAGPKTLRWGVEQSRNLMTVRAASETGMSKVTENARKLGLGDHPEFLSIALGAGEVTVTDLTNAYAIMANNGRAVEPSLIDYVQDRSGKVIYREDNRCAAMENCNAADWNGEAMPRPPQRGRQVVDPLAAYQMIHILEGVVTRGTATRLASLDRPLFGKTGTTNGPNEVWFVGGTPDIVTGTYIGYDEPRDMGGSWVQGGSIAAPVFQQFAEQVLADKPKTPFVAPPGIRMVRIDRRTGERVYGAFPREEERQSSVIWEAFQPQTEPRRSSRMADPMEEEEQPAAPVVPDTPAVRPQPAAPPPPDESDFLQREGGIY</sequence>
<dbReference type="GO" id="GO:0006508">
    <property type="term" value="P:proteolysis"/>
    <property type="evidence" value="ECO:0007669"/>
    <property type="project" value="UniProtKB-KW"/>
</dbReference>
<dbReference type="Proteomes" id="UP001155128">
    <property type="component" value="Unassembled WGS sequence"/>
</dbReference>
<dbReference type="InterPro" id="IPR031376">
    <property type="entry name" value="PCB_OB"/>
</dbReference>
<evidence type="ECO:0000259" key="30">
    <source>
        <dbReference type="Pfam" id="PF00912"/>
    </source>
</evidence>
<dbReference type="GO" id="GO:0009252">
    <property type="term" value="P:peptidoglycan biosynthetic process"/>
    <property type="evidence" value="ECO:0007669"/>
    <property type="project" value="UniProtKB-KW"/>
</dbReference>
<keyword evidence="9" id="KW-0121">Carboxypeptidase</keyword>
<organism evidence="32 33">
    <name type="scientific">Sphingomicrobium sediminis</name>
    <dbReference type="NCBI Taxonomy" id="2950949"/>
    <lineage>
        <taxon>Bacteria</taxon>
        <taxon>Pseudomonadati</taxon>
        <taxon>Pseudomonadota</taxon>
        <taxon>Alphaproteobacteria</taxon>
        <taxon>Sphingomonadales</taxon>
        <taxon>Sphingomonadaceae</taxon>
        <taxon>Sphingomicrobium</taxon>
    </lineage>
</organism>
<keyword evidence="18 28" id="KW-1133">Transmembrane helix</keyword>
<keyword evidence="16" id="KW-0735">Signal-anchor</keyword>
<dbReference type="EC" id="2.4.99.28" evidence="24"/>
<evidence type="ECO:0000256" key="6">
    <source>
        <dbReference type="ARBA" id="ARBA00018638"/>
    </source>
</evidence>
<evidence type="ECO:0000256" key="13">
    <source>
        <dbReference type="ARBA" id="ARBA00022692"/>
    </source>
</evidence>
<comment type="caution">
    <text evidence="32">The sequence shown here is derived from an EMBL/GenBank/DDBJ whole genome shotgun (WGS) entry which is preliminary data.</text>
</comment>
<evidence type="ECO:0000256" key="11">
    <source>
        <dbReference type="ARBA" id="ARBA00022676"/>
    </source>
</evidence>
<reference evidence="32" key="1">
    <citation type="submission" date="2022-06" db="EMBL/GenBank/DDBJ databases">
        <title>Sphingomicrobium sedimins sp. nov., a marine bacterium isolated from tidal flat.</title>
        <authorList>
            <person name="Kim C.-H."/>
            <person name="Yoo Y."/>
            <person name="Kim J.-J."/>
        </authorList>
    </citation>
    <scope>NUCLEOTIDE SEQUENCE</scope>
    <source>
        <strain evidence="32">GRR-S6-50</strain>
    </source>
</reference>
<keyword evidence="8" id="KW-0997">Cell inner membrane</keyword>
<evidence type="ECO:0000256" key="18">
    <source>
        <dbReference type="ARBA" id="ARBA00022989"/>
    </source>
</evidence>
<keyword evidence="17" id="KW-0573">Peptidoglycan synthesis</keyword>
<feature type="region of interest" description="Disordered" evidence="27">
    <location>
        <begin position="790"/>
        <end position="848"/>
    </location>
</feature>
<evidence type="ECO:0000259" key="31">
    <source>
        <dbReference type="Pfam" id="PF17092"/>
    </source>
</evidence>
<evidence type="ECO:0000313" key="32">
    <source>
        <dbReference type="EMBL" id="MCM8557438.1"/>
    </source>
</evidence>
<evidence type="ECO:0000256" key="12">
    <source>
        <dbReference type="ARBA" id="ARBA00022679"/>
    </source>
</evidence>
<keyword evidence="19 28" id="KW-0472">Membrane</keyword>
<dbReference type="InterPro" id="IPR036950">
    <property type="entry name" value="PBP_transglycosylase"/>
</dbReference>
<evidence type="ECO:0000256" key="16">
    <source>
        <dbReference type="ARBA" id="ARBA00022968"/>
    </source>
</evidence>
<keyword evidence="20" id="KW-0046">Antibiotic resistance</keyword>
<evidence type="ECO:0000256" key="4">
    <source>
        <dbReference type="ARBA" id="ARBA00007739"/>
    </source>
</evidence>
<evidence type="ECO:0000256" key="15">
    <source>
        <dbReference type="ARBA" id="ARBA00022960"/>
    </source>
</evidence>
<evidence type="ECO:0000256" key="8">
    <source>
        <dbReference type="ARBA" id="ARBA00022519"/>
    </source>
</evidence>
<dbReference type="NCBIfam" id="TIGR02074">
    <property type="entry name" value="PBP_1a_fam"/>
    <property type="match status" value="1"/>
</dbReference>
<keyword evidence="12" id="KW-0808">Transferase</keyword>
<evidence type="ECO:0000313" key="33">
    <source>
        <dbReference type="Proteomes" id="UP001155128"/>
    </source>
</evidence>
<dbReference type="Pfam" id="PF00905">
    <property type="entry name" value="Transpeptidase"/>
    <property type="match status" value="1"/>
</dbReference>
<dbReference type="InterPro" id="IPR050396">
    <property type="entry name" value="Glycosyltr_51/Transpeptidase"/>
</dbReference>
<evidence type="ECO:0000256" key="5">
    <source>
        <dbReference type="ARBA" id="ARBA00012448"/>
    </source>
</evidence>
<keyword evidence="33" id="KW-1185">Reference proteome</keyword>
<keyword evidence="15" id="KW-0133">Cell shape</keyword>
<evidence type="ECO:0000256" key="14">
    <source>
        <dbReference type="ARBA" id="ARBA00022801"/>
    </source>
</evidence>
<feature type="domain" description="Glycosyl transferase family 51" evidence="30">
    <location>
        <begin position="74"/>
        <end position="252"/>
    </location>
</feature>
<dbReference type="Gene3D" id="1.10.3810.10">
    <property type="entry name" value="Biosynthetic peptidoglycan transglycosylase-like"/>
    <property type="match status" value="1"/>
</dbReference>
<comment type="pathway">
    <text evidence="2">Cell wall biogenesis; peptidoglycan biosynthesis.</text>
</comment>
<dbReference type="FunFam" id="1.10.3810.10:FF:000003">
    <property type="entry name" value="Penicillin-binding protein 1a"/>
    <property type="match status" value="1"/>
</dbReference>
<dbReference type="EC" id="3.4.16.4" evidence="5"/>
<evidence type="ECO:0000256" key="3">
    <source>
        <dbReference type="ARBA" id="ARBA00007090"/>
    </source>
</evidence>
<evidence type="ECO:0000256" key="19">
    <source>
        <dbReference type="ARBA" id="ARBA00023136"/>
    </source>
</evidence>
<evidence type="ECO:0000256" key="23">
    <source>
        <dbReference type="ARBA" id="ARBA00034000"/>
    </source>
</evidence>
<dbReference type="EMBL" id="JAMSHT010000001">
    <property type="protein sequence ID" value="MCM8557438.1"/>
    <property type="molecule type" value="Genomic_DNA"/>
</dbReference>
<feature type="transmembrane region" description="Helical" evidence="28">
    <location>
        <begin position="26"/>
        <end position="48"/>
    </location>
</feature>
<evidence type="ECO:0000256" key="10">
    <source>
        <dbReference type="ARBA" id="ARBA00022670"/>
    </source>
</evidence>
<evidence type="ECO:0000259" key="29">
    <source>
        <dbReference type="Pfam" id="PF00905"/>
    </source>
</evidence>
<dbReference type="GO" id="GO:0005886">
    <property type="term" value="C:plasma membrane"/>
    <property type="evidence" value="ECO:0007669"/>
    <property type="project" value="UniProtKB-SubCell"/>
</dbReference>
<keyword evidence="13 28" id="KW-0812">Transmembrane</keyword>
<evidence type="ECO:0000256" key="1">
    <source>
        <dbReference type="ARBA" id="ARBA00004249"/>
    </source>
</evidence>
<comment type="similarity">
    <text evidence="4">In the N-terminal section; belongs to the glycosyltransferase 51 family.</text>
</comment>
<comment type="catalytic activity">
    <reaction evidence="25">
        <text>[GlcNAc-(1-&gt;4)-Mur2Ac(oyl-L-Ala-gamma-D-Glu-L-Lys-D-Ala-D-Ala)](n)-di-trans,octa-cis-undecaprenyl diphosphate + beta-D-GlcNAc-(1-&gt;4)-Mur2Ac(oyl-L-Ala-gamma-D-Glu-L-Lys-D-Ala-D-Ala)-di-trans,octa-cis-undecaprenyl diphosphate = [GlcNAc-(1-&gt;4)-Mur2Ac(oyl-L-Ala-gamma-D-Glu-L-Lys-D-Ala-D-Ala)](n+1)-di-trans,octa-cis-undecaprenyl diphosphate + di-trans,octa-cis-undecaprenyl diphosphate + H(+)</text>
        <dbReference type="Rhea" id="RHEA:23708"/>
        <dbReference type="Rhea" id="RHEA-COMP:9602"/>
        <dbReference type="Rhea" id="RHEA-COMP:9603"/>
        <dbReference type="ChEBI" id="CHEBI:15378"/>
        <dbReference type="ChEBI" id="CHEBI:58405"/>
        <dbReference type="ChEBI" id="CHEBI:60033"/>
        <dbReference type="ChEBI" id="CHEBI:78435"/>
        <dbReference type="EC" id="2.4.99.28"/>
    </reaction>
</comment>
<dbReference type="InterPro" id="IPR001460">
    <property type="entry name" value="PCN-bd_Tpept"/>
</dbReference>
<evidence type="ECO:0000256" key="21">
    <source>
        <dbReference type="ARBA" id="ARBA00023268"/>
    </source>
</evidence>
<evidence type="ECO:0000256" key="28">
    <source>
        <dbReference type="SAM" id="Phobius"/>
    </source>
</evidence>
<evidence type="ECO:0000256" key="17">
    <source>
        <dbReference type="ARBA" id="ARBA00022984"/>
    </source>
</evidence>
<keyword evidence="14" id="KW-0378">Hydrolase</keyword>
<dbReference type="PANTHER" id="PTHR32282:SF27">
    <property type="entry name" value="PENICILLIN-BINDING PROTEIN 1A"/>
    <property type="match status" value="1"/>
</dbReference>
<comment type="pathway">
    <text evidence="26">Glycan biosynthesis.</text>
</comment>
<comment type="catalytic activity">
    <reaction evidence="23">
        <text>Preferential cleavage: (Ac)2-L-Lys-D-Ala-|-D-Ala. Also transpeptidation of peptidyl-alanyl moieties that are N-acyl substituents of D-alanine.</text>
        <dbReference type="EC" id="3.4.16.4"/>
    </reaction>
</comment>
<keyword evidence="21" id="KW-0511">Multifunctional enzyme</keyword>
<dbReference type="GO" id="GO:0009002">
    <property type="term" value="F:serine-type D-Ala-D-Ala carboxypeptidase activity"/>
    <property type="evidence" value="ECO:0007669"/>
    <property type="project" value="UniProtKB-EC"/>
</dbReference>
<dbReference type="Gene3D" id="3.40.710.10">
    <property type="entry name" value="DD-peptidase/beta-lactamase superfamily"/>
    <property type="match status" value="2"/>
</dbReference>
<feature type="domain" description="Penicillin-binding protein OB-like" evidence="31">
    <location>
        <begin position="353"/>
        <end position="446"/>
    </location>
</feature>
<dbReference type="RefSeq" id="WP_252113490.1">
    <property type="nucleotide sequence ID" value="NZ_JAMSHT010000001.1"/>
</dbReference>
<evidence type="ECO:0000256" key="24">
    <source>
        <dbReference type="ARBA" id="ARBA00044770"/>
    </source>
</evidence>
<accession>A0A9X2J1M9</accession>
<keyword evidence="10" id="KW-0645">Protease</keyword>
<dbReference type="AlphaFoldDB" id="A0A9X2J1M9"/>
<dbReference type="Pfam" id="PF17092">
    <property type="entry name" value="PCB_OB"/>
    <property type="match status" value="1"/>
</dbReference>
<feature type="domain" description="Penicillin-binding protein transpeptidase" evidence="29">
    <location>
        <begin position="448"/>
        <end position="740"/>
    </location>
</feature>
<dbReference type="GO" id="GO:0008955">
    <property type="term" value="F:peptidoglycan glycosyltransferase activity"/>
    <property type="evidence" value="ECO:0007669"/>
    <property type="project" value="UniProtKB-EC"/>
</dbReference>
<feature type="compositionally biased region" description="Low complexity" evidence="27">
    <location>
        <begin position="814"/>
        <end position="828"/>
    </location>
</feature>
<keyword evidence="7" id="KW-1003">Cell membrane</keyword>
<evidence type="ECO:0000256" key="27">
    <source>
        <dbReference type="SAM" id="MobiDB-lite"/>
    </source>
</evidence>
<dbReference type="SUPFAM" id="SSF56601">
    <property type="entry name" value="beta-lactamase/transpeptidase-like"/>
    <property type="match status" value="1"/>
</dbReference>
<proteinExistence type="inferred from homology"/>
<keyword evidence="22" id="KW-0961">Cell wall biogenesis/degradation</keyword>
<dbReference type="GO" id="GO:0071555">
    <property type="term" value="P:cell wall organization"/>
    <property type="evidence" value="ECO:0007669"/>
    <property type="project" value="UniProtKB-KW"/>
</dbReference>
<evidence type="ECO:0000256" key="22">
    <source>
        <dbReference type="ARBA" id="ARBA00023316"/>
    </source>
</evidence>
<evidence type="ECO:0000256" key="25">
    <source>
        <dbReference type="ARBA" id="ARBA00049902"/>
    </source>
</evidence>
<dbReference type="Pfam" id="PF00912">
    <property type="entry name" value="Transgly"/>
    <property type="match status" value="1"/>
</dbReference>
<dbReference type="InterPro" id="IPR001264">
    <property type="entry name" value="Glyco_trans_51"/>
</dbReference>
<keyword evidence="11" id="KW-0328">Glycosyltransferase</keyword>
<dbReference type="GO" id="GO:0008360">
    <property type="term" value="P:regulation of cell shape"/>
    <property type="evidence" value="ECO:0007669"/>
    <property type="project" value="UniProtKB-KW"/>
</dbReference>
<dbReference type="SUPFAM" id="SSF53955">
    <property type="entry name" value="Lysozyme-like"/>
    <property type="match status" value="1"/>
</dbReference>